<dbReference type="AlphaFoldDB" id="W1P6R7"/>
<gene>
    <name evidence="2" type="ORF">AMTR_s00042p00225140</name>
</gene>
<proteinExistence type="predicted"/>
<dbReference type="Gramene" id="ERN03623">
    <property type="protein sequence ID" value="ERN03623"/>
    <property type="gene ID" value="AMTR_s00042p00225140"/>
</dbReference>
<feature type="compositionally biased region" description="Polar residues" evidence="1">
    <location>
        <begin position="105"/>
        <end position="127"/>
    </location>
</feature>
<feature type="region of interest" description="Disordered" evidence="1">
    <location>
        <begin position="1"/>
        <end position="127"/>
    </location>
</feature>
<protein>
    <submittedName>
        <fullName evidence="2">Uncharacterized protein</fullName>
    </submittedName>
</protein>
<keyword evidence="3" id="KW-1185">Reference proteome</keyword>
<accession>W1P6R7</accession>
<organism evidence="2 3">
    <name type="scientific">Amborella trichopoda</name>
    <dbReference type="NCBI Taxonomy" id="13333"/>
    <lineage>
        <taxon>Eukaryota</taxon>
        <taxon>Viridiplantae</taxon>
        <taxon>Streptophyta</taxon>
        <taxon>Embryophyta</taxon>
        <taxon>Tracheophyta</taxon>
        <taxon>Spermatophyta</taxon>
        <taxon>Magnoliopsida</taxon>
        <taxon>Amborellales</taxon>
        <taxon>Amborellaceae</taxon>
        <taxon>Amborella</taxon>
    </lineage>
</organism>
<sequence length="127" mass="13474">MASRHWLGGEDPTARGLTDVWGAASGPSNDAWSVGAHVAPTDGDGTRGPHCSQEGPMTSCGHNFSLPMPKSQLAPHSEKNGIESSVARIWSRKRIGGRNKKGCDTRTSQEVTHPSTTLAQARLTSEI</sequence>
<dbReference type="HOGENOM" id="CLU_1973500_0_0_1"/>
<feature type="compositionally biased region" description="Basic residues" evidence="1">
    <location>
        <begin position="90"/>
        <end position="100"/>
    </location>
</feature>
<dbReference type="EMBL" id="KI394353">
    <property type="protein sequence ID" value="ERN03623.1"/>
    <property type="molecule type" value="Genomic_DNA"/>
</dbReference>
<dbReference type="Proteomes" id="UP000017836">
    <property type="component" value="Unassembled WGS sequence"/>
</dbReference>
<reference evidence="3" key="1">
    <citation type="journal article" date="2013" name="Science">
        <title>The Amborella genome and the evolution of flowering plants.</title>
        <authorList>
            <consortium name="Amborella Genome Project"/>
        </authorList>
    </citation>
    <scope>NUCLEOTIDE SEQUENCE [LARGE SCALE GENOMIC DNA]</scope>
</reference>
<name>W1P6R7_AMBTC</name>
<evidence type="ECO:0000313" key="3">
    <source>
        <dbReference type="Proteomes" id="UP000017836"/>
    </source>
</evidence>
<evidence type="ECO:0000256" key="1">
    <source>
        <dbReference type="SAM" id="MobiDB-lite"/>
    </source>
</evidence>
<evidence type="ECO:0000313" key="2">
    <source>
        <dbReference type="EMBL" id="ERN03623.1"/>
    </source>
</evidence>